<evidence type="ECO:0000313" key="2">
    <source>
        <dbReference type="Proteomes" id="UP001444661"/>
    </source>
</evidence>
<comment type="caution">
    <text evidence="1">The sequence shown here is derived from an EMBL/GenBank/DDBJ whole genome shotgun (WGS) entry which is preliminary data.</text>
</comment>
<dbReference type="EMBL" id="JAQQWK010000006">
    <property type="protein sequence ID" value="KAK8039495.1"/>
    <property type="molecule type" value="Genomic_DNA"/>
</dbReference>
<reference evidence="1 2" key="1">
    <citation type="submission" date="2023-01" db="EMBL/GenBank/DDBJ databases">
        <title>Analysis of 21 Apiospora genomes using comparative genomics revels a genus with tremendous synthesis potential of carbohydrate active enzymes and secondary metabolites.</title>
        <authorList>
            <person name="Sorensen T."/>
        </authorList>
    </citation>
    <scope>NUCLEOTIDE SEQUENCE [LARGE SCALE GENOMIC DNA]</scope>
    <source>
        <strain evidence="1 2">CBS 33761</strain>
    </source>
</reference>
<protein>
    <submittedName>
        <fullName evidence="1">Uncharacterized protein</fullName>
    </submittedName>
</protein>
<accession>A0ABR1SYT9</accession>
<organism evidence="1 2">
    <name type="scientific">Apiospora rasikravindrae</name>
    <dbReference type="NCBI Taxonomy" id="990691"/>
    <lineage>
        <taxon>Eukaryota</taxon>
        <taxon>Fungi</taxon>
        <taxon>Dikarya</taxon>
        <taxon>Ascomycota</taxon>
        <taxon>Pezizomycotina</taxon>
        <taxon>Sordariomycetes</taxon>
        <taxon>Xylariomycetidae</taxon>
        <taxon>Amphisphaeriales</taxon>
        <taxon>Apiosporaceae</taxon>
        <taxon>Apiospora</taxon>
    </lineage>
</organism>
<gene>
    <name evidence="1" type="ORF">PG993_007906</name>
</gene>
<evidence type="ECO:0000313" key="1">
    <source>
        <dbReference type="EMBL" id="KAK8039495.1"/>
    </source>
</evidence>
<proteinExistence type="predicted"/>
<keyword evidence="2" id="KW-1185">Reference proteome</keyword>
<name>A0ABR1SYT9_9PEZI</name>
<dbReference type="Proteomes" id="UP001444661">
    <property type="component" value="Unassembled WGS sequence"/>
</dbReference>
<sequence>MLIEARVTRVDQALEERLDLLPPIRKVIADDIRLEMPPRHVQVLGVAPQRGQVVLRNVPRHVEQPRVGAPYRHNHDLDVELVQPLQELVQLGRGVGIHALAAVGHDGPPRALEKRDDFLDGRRLARKVEMGDCLFGHVGVARHGQLQHLRGEVGRSVAGDEYQGVVERLPLRRVDLVDDPVDHLEDEPVARVLLVEAELYIQGVVVSLKAVIAIARERRVLQDAEGLSVQETEAYQMQLLVGDDGREPRLQALDQGLDDAVGPGVEVEIGDLAGPELAVPDDGLQQAAQLAEVVPVEGQRLEQLGVGHELGEALLGDGRVHPVQDLLEDLVVHHLAEELLLRETQGHGSRSKLCARADKGG</sequence>